<dbReference type="Gene3D" id="3.40.50.20">
    <property type="match status" value="1"/>
</dbReference>
<evidence type="ECO:0000256" key="8">
    <source>
        <dbReference type="ARBA" id="ARBA00022741"/>
    </source>
</evidence>
<evidence type="ECO:0000256" key="13">
    <source>
        <dbReference type="ARBA" id="ARBA00047614"/>
    </source>
</evidence>
<dbReference type="eggNOG" id="COG1181">
    <property type="taxonomic scope" value="Bacteria"/>
</dbReference>
<dbReference type="InterPro" id="IPR016185">
    <property type="entry name" value="PreATP-grasp_dom_sf"/>
</dbReference>
<dbReference type="PANTHER" id="PTHR23132:SF23">
    <property type="entry name" value="D-ALANINE--D-ALANINE LIGASE B"/>
    <property type="match status" value="1"/>
</dbReference>
<dbReference type="KEGG" id="paca:ID47_08000"/>
<evidence type="ECO:0000256" key="3">
    <source>
        <dbReference type="ARBA" id="ARBA00004496"/>
    </source>
</evidence>
<dbReference type="PROSITE" id="PS00844">
    <property type="entry name" value="DALA_DALA_LIGASE_2"/>
    <property type="match status" value="1"/>
</dbReference>
<comment type="subcellular location">
    <subcellularLocation>
        <location evidence="3 14">Cytoplasm</location>
    </subcellularLocation>
</comment>
<keyword evidence="9 17" id="KW-0067">ATP-binding</keyword>
<dbReference type="InterPro" id="IPR013815">
    <property type="entry name" value="ATP_grasp_subdomain_1"/>
</dbReference>
<dbReference type="PROSITE" id="PS00843">
    <property type="entry name" value="DALA_DALA_LIGASE_1"/>
    <property type="match status" value="1"/>
</dbReference>
<dbReference type="InterPro" id="IPR011127">
    <property type="entry name" value="Dala_Dala_lig_N"/>
</dbReference>
<evidence type="ECO:0000313" key="19">
    <source>
        <dbReference type="EMBL" id="AIK96674.1"/>
    </source>
</evidence>
<feature type="active site" evidence="15">
    <location>
        <position position="16"/>
    </location>
</feature>
<dbReference type="AlphaFoldDB" id="A0A077AXF9"/>
<evidence type="ECO:0000256" key="10">
    <source>
        <dbReference type="ARBA" id="ARBA00022960"/>
    </source>
</evidence>
<dbReference type="Pfam" id="PF01820">
    <property type="entry name" value="Dala_Dala_lig_N"/>
    <property type="match status" value="1"/>
</dbReference>
<dbReference type="HAMAP" id="MF_00047">
    <property type="entry name" value="Dala_Dala_lig"/>
    <property type="match status" value="1"/>
</dbReference>
<proteinExistence type="inferred from homology"/>
<reference evidence="19 20" key="1">
    <citation type="submission" date="2014-07" db="EMBL/GenBank/DDBJ databases">
        <title>Comparative genomic insights into amoeba endosymbionts belonging to the families of Holosporaceae and Candidatus Midichloriaceae within Rickettsiales.</title>
        <authorList>
            <person name="Wang Z."/>
            <person name="Wu M."/>
        </authorList>
    </citation>
    <scope>NUCLEOTIDE SEQUENCE [LARGE SCALE GENOMIC DNA]</scope>
    <source>
        <strain evidence="19">PRA3</strain>
    </source>
</reference>
<keyword evidence="16" id="KW-0460">Magnesium</keyword>
<name>A0A077AXF9_9PROT</name>
<keyword evidence="7 14" id="KW-0436">Ligase</keyword>
<comment type="pathway">
    <text evidence="14">Cell wall biogenesis; peptidoglycan biosynthesis.</text>
</comment>
<feature type="binding site" evidence="16">
    <location>
        <position position="264"/>
    </location>
    <ligand>
        <name>Mg(2+)</name>
        <dbReference type="ChEBI" id="CHEBI:18420"/>
        <label>2</label>
    </ligand>
</feature>
<comment type="cofactor">
    <cofactor evidence="1">
        <name>Mn(2+)</name>
        <dbReference type="ChEBI" id="CHEBI:29035"/>
    </cofactor>
</comment>
<dbReference type="GO" id="GO:0008716">
    <property type="term" value="F:D-alanine-D-alanine ligase activity"/>
    <property type="evidence" value="ECO:0007669"/>
    <property type="project" value="UniProtKB-UniRule"/>
</dbReference>
<dbReference type="EMBL" id="CP008941">
    <property type="protein sequence ID" value="AIK96674.1"/>
    <property type="molecule type" value="Genomic_DNA"/>
</dbReference>
<dbReference type="SUPFAM" id="SSF56059">
    <property type="entry name" value="Glutathione synthetase ATP-binding domain-like"/>
    <property type="match status" value="1"/>
</dbReference>
<comment type="function">
    <text evidence="2 14">Cell wall formation.</text>
</comment>
<protein>
    <recommendedName>
        <fullName evidence="5 14">D-alanine--D-alanine ligase</fullName>
        <ecNumber evidence="5 14">6.3.2.4</ecNumber>
    </recommendedName>
    <alternativeName>
        <fullName evidence="14">D-Ala-D-Ala ligase</fullName>
    </alternativeName>
    <alternativeName>
        <fullName evidence="14">D-alanylalanine synthetase</fullName>
    </alternativeName>
</protein>
<evidence type="ECO:0000256" key="16">
    <source>
        <dbReference type="PIRSR" id="PIRSR039102-3"/>
    </source>
</evidence>
<feature type="active site" evidence="15">
    <location>
        <position position="144"/>
    </location>
</feature>
<evidence type="ECO:0000256" key="9">
    <source>
        <dbReference type="ARBA" id="ARBA00022840"/>
    </source>
</evidence>
<feature type="domain" description="ATP-grasp" evidence="18">
    <location>
        <begin position="104"/>
        <end position="297"/>
    </location>
</feature>
<dbReference type="RefSeq" id="WP_038465280.1">
    <property type="nucleotide sequence ID" value="NZ_CP008941.1"/>
</dbReference>
<evidence type="ECO:0000256" key="12">
    <source>
        <dbReference type="ARBA" id="ARBA00023316"/>
    </source>
</evidence>
<dbReference type="SUPFAM" id="SSF52440">
    <property type="entry name" value="PreATP-grasp domain"/>
    <property type="match status" value="1"/>
</dbReference>
<dbReference type="EC" id="6.3.2.4" evidence="5 14"/>
<evidence type="ECO:0000256" key="2">
    <source>
        <dbReference type="ARBA" id="ARBA00003921"/>
    </source>
</evidence>
<evidence type="ECO:0000256" key="4">
    <source>
        <dbReference type="ARBA" id="ARBA00010871"/>
    </source>
</evidence>
<evidence type="ECO:0000256" key="1">
    <source>
        <dbReference type="ARBA" id="ARBA00001936"/>
    </source>
</evidence>
<dbReference type="InterPro" id="IPR011761">
    <property type="entry name" value="ATP-grasp"/>
</dbReference>
<dbReference type="Pfam" id="PF07478">
    <property type="entry name" value="Dala_Dala_lig_C"/>
    <property type="match status" value="1"/>
</dbReference>
<keyword evidence="6 14" id="KW-0963">Cytoplasm</keyword>
<evidence type="ECO:0000259" key="18">
    <source>
        <dbReference type="PROSITE" id="PS50975"/>
    </source>
</evidence>
<keyword evidence="16" id="KW-0464">Manganese</keyword>
<dbReference type="NCBIfam" id="TIGR01205">
    <property type="entry name" value="D_ala_D_alaTIGR"/>
    <property type="match status" value="1"/>
</dbReference>
<keyword evidence="16" id="KW-0479">Metal-binding</keyword>
<dbReference type="GO" id="GO:0005524">
    <property type="term" value="F:ATP binding"/>
    <property type="evidence" value="ECO:0007669"/>
    <property type="project" value="UniProtKB-UniRule"/>
</dbReference>
<keyword evidence="10 14" id="KW-0133">Cell shape</keyword>
<dbReference type="PIRSF" id="PIRSF039102">
    <property type="entry name" value="Ddl/VanB"/>
    <property type="match status" value="1"/>
</dbReference>
<evidence type="ECO:0000256" key="17">
    <source>
        <dbReference type="PROSITE-ProRule" id="PRU00409"/>
    </source>
</evidence>
<feature type="active site" evidence="15">
    <location>
        <position position="275"/>
    </location>
</feature>
<comment type="cofactor">
    <cofactor evidence="16">
        <name>Mg(2+)</name>
        <dbReference type="ChEBI" id="CHEBI:18420"/>
    </cofactor>
    <cofactor evidence="16">
        <name>Mn(2+)</name>
        <dbReference type="ChEBI" id="CHEBI:29035"/>
    </cofactor>
    <text evidence="16">Binds 2 magnesium or manganese ions per subunit.</text>
</comment>
<dbReference type="GO" id="GO:0071555">
    <property type="term" value="P:cell wall organization"/>
    <property type="evidence" value="ECO:0007669"/>
    <property type="project" value="UniProtKB-KW"/>
</dbReference>
<comment type="similarity">
    <text evidence="4 14">Belongs to the D-alanine--D-alanine ligase family.</text>
</comment>
<dbReference type="Gene3D" id="3.30.470.20">
    <property type="entry name" value="ATP-grasp fold, B domain"/>
    <property type="match status" value="1"/>
</dbReference>
<evidence type="ECO:0000256" key="6">
    <source>
        <dbReference type="ARBA" id="ARBA00022490"/>
    </source>
</evidence>
<keyword evidence="11 14" id="KW-0573">Peptidoglycan synthesis</keyword>
<dbReference type="NCBIfam" id="NF002378">
    <property type="entry name" value="PRK01372.1"/>
    <property type="match status" value="1"/>
</dbReference>
<dbReference type="GO" id="GO:0009252">
    <property type="term" value="P:peptidoglycan biosynthetic process"/>
    <property type="evidence" value="ECO:0007669"/>
    <property type="project" value="UniProtKB-UniRule"/>
</dbReference>
<dbReference type="GO" id="GO:0046872">
    <property type="term" value="F:metal ion binding"/>
    <property type="evidence" value="ECO:0007669"/>
    <property type="project" value="UniProtKB-KW"/>
</dbReference>
<keyword evidence="12 14" id="KW-0961">Cell wall biogenesis/degradation</keyword>
<dbReference type="PANTHER" id="PTHR23132">
    <property type="entry name" value="D-ALANINE--D-ALANINE LIGASE"/>
    <property type="match status" value="1"/>
</dbReference>
<dbReference type="InterPro" id="IPR005905">
    <property type="entry name" value="D_ala_D_ala"/>
</dbReference>
<gene>
    <name evidence="14" type="primary">ddl</name>
    <name evidence="19" type="ORF">ID47_08000</name>
</gene>
<feature type="binding site" evidence="16">
    <location>
        <position position="264"/>
    </location>
    <ligand>
        <name>Mg(2+)</name>
        <dbReference type="ChEBI" id="CHEBI:18420"/>
        <label>1</label>
    </ligand>
</feature>
<dbReference type="HOGENOM" id="CLU_039268_1_1_5"/>
<evidence type="ECO:0000256" key="14">
    <source>
        <dbReference type="HAMAP-Rule" id="MF_00047"/>
    </source>
</evidence>
<dbReference type="InterPro" id="IPR011095">
    <property type="entry name" value="Dala_Dala_lig_C"/>
</dbReference>
<dbReference type="OrthoDB" id="9813261at2"/>
<sequence>MSKKNVAVLMGGWSNEREVSLMSGVDVAQALRTNGHTVREIDVTRDITKLANDLLPLPDVAFVALHGTGGEDGVIQGILETMAIPYTHSGVTASAVGMDKVLSRKLFQHIGLQTPPSKVVTVASLKQGHPMAVPYVIKPIAEGSSRGVYIVRDLSGTPPVDPNWPDSKKVLIEEFIDGREIQVGVMGDRALGAIEICPIAGFYDYEAKYTDGKAVHKMPAPISESAYQRALDIGLQAHQLLDCTGVSRSDLMYDETKDCFYLLEINTHPGMTPLSLLPEIAAHAGISYNDLVEWMLRNAQCHQ</sequence>
<dbReference type="GO" id="GO:0008360">
    <property type="term" value="P:regulation of cell shape"/>
    <property type="evidence" value="ECO:0007669"/>
    <property type="project" value="UniProtKB-KW"/>
</dbReference>
<evidence type="ECO:0000256" key="11">
    <source>
        <dbReference type="ARBA" id="ARBA00022984"/>
    </source>
</evidence>
<dbReference type="GO" id="GO:0005737">
    <property type="term" value="C:cytoplasm"/>
    <property type="evidence" value="ECO:0007669"/>
    <property type="project" value="UniProtKB-SubCell"/>
</dbReference>
<dbReference type="Proteomes" id="UP000028926">
    <property type="component" value="Chromosome"/>
</dbReference>
<dbReference type="PROSITE" id="PS50975">
    <property type="entry name" value="ATP_GRASP"/>
    <property type="match status" value="1"/>
</dbReference>
<accession>A0A077AXF9</accession>
<evidence type="ECO:0000256" key="7">
    <source>
        <dbReference type="ARBA" id="ARBA00022598"/>
    </source>
</evidence>
<evidence type="ECO:0000256" key="5">
    <source>
        <dbReference type="ARBA" id="ARBA00012216"/>
    </source>
</evidence>
<dbReference type="Gene3D" id="3.30.1490.20">
    <property type="entry name" value="ATP-grasp fold, A domain"/>
    <property type="match status" value="1"/>
</dbReference>
<evidence type="ECO:0000313" key="20">
    <source>
        <dbReference type="Proteomes" id="UP000028926"/>
    </source>
</evidence>
<keyword evidence="8 17" id="KW-0547">Nucleotide-binding</keyword>
<feature type="binding site" evidence="16">
    <location>
        <position position="266"/>
    </location>
    <ligand>
        <name>Mg(2+)</name>
        <dbReference type="ChEBI" id="CHEBI:18420"/>
        <label>2</label>
    </ligand>
</feature>
<evidence type="ECO:0000256" key="15">
    <source>
        <dbReference type="PIRSR" id="PIRSR039102-1"/>
    </source>
</evidence>
<dbReference type="UniPathway" id="UPA00219"/>
<dbReference type="STRING" id="91604.ID47_08000"/>
<dbReference type="InterPro" id="IPR000291">
    <property type="entry name" value="D-Ala_lig_Van_CS"/>
</dbReference>
<feature type="binding site" evidence="16">
    <location>
        <position position="250"/>
    </location>
    <ligand>
        <name>Mg(2+)</name>
        <dbReference type="ChEBI" id="CHEBI:18420"/>
        <label>1</label>
    </ligand>
</feature>
<comment type="catalytic activity">
    <reaction evidence="13 14">
        <text>2 D-alanine + ATP = D-alanyl-D-alanine + ADP + phosphate + H(+)</text>
        <dbReference type="Rhea" id="RHEA:11224"/>
        <dbReference type="ChEBI" id="CHEBI:15378"/>
        <dbReference type="ChEBI" id="CHEBI:30616"/>
        <dbReference type="ChEBI" id="CHEBI:43474"/>
        <dbReference type="ChEBI" id="CHEBI:57416"/>
        <dbReference type="ChEBI" id="CHEBI:57822"/>
        <dbReference type="ChEBI" id="CHEBI:456216"/>
        <dbReference type="EC" id="6.3.2.4"/>
    </reaction>
</comment>
<organism evidence="19 20">
    <name type="scientific">Candidatus Odyssella acanthamoebae</name>
    <dbReference type="NCBI Taxonomy" id="91604"/>
    <lineage>
        <taxon>Bacteria</taxon>
        <taxon>Pseudomonadati</taxon>
        <taxon>Pseudomonadota</taxon>
        <taxon>Alphaproteobacteria</taxon>
        <taxon>Holosporales</taxon>
        <taxon>Candidatus Paracaedibacteraceae</taxon>
        <taxon>Candidatus Odyssella</taxon>
    </lineage>
</organism>
<keyword evidence="20" id="KW-1185">Reference proteome</keyword>